<dbReference type="EMBL" id="JAVFKD010000001">
    <property type="protein sequence ID" value="KAK5998950.1"/>
    <property type="molecule type" value="Genomic_DNA"/>
</dbReference>
<evidence type="ECO:0000256" key="4">
    <source>
        <dbReference type="SAM" id="SignalP"/>
    </source>
</evidence>
<reference evidence="5 6" key="1">
    <citation type="submission" date="2024-01" db="EMBL/GenBank/DDBJ databases">
        <title>Complete genome of Cladobotryum mycophilum ATHUM6906.</title>
        <authorList>
            <person name="Christinaki A.C."/>
            <person name="Myridakis A.I."/>
            <person name="Kouvelis V.N."/>
        </authorList>
    </citation>
    <scope>NUCLEOTIDE SEQUENCE [LARGE SCALE GENOMIC DNA]</scope>
    <source>
        <strain evidence="5 6">ATHUM6906</strain>
    </source>
</reference>
<dbReference type="PANTHER" id="PTHR42341">
    <property type="entry name" value="HYDROPHOBIN"/>
    <property type="match status" value="1"/>
</dbReference>
<evidence type="ECO:0000256" key="1">
    <source>
        <dbReference type="ARBA" id="ARBA00004196"/>
    </source>
</evidence>
<dbReference type="Pfam" id="PF06766">
    <property type="entry name" value="Hydrophobin_2"/>
    <property type="match status" value="1"/>
</dbReference>
<feature type="signal peptide" evidence="4">
    <location>
        <begin position="1"/>
        <end position="16"/>
    </location>
</feature>
<dbReference type="SUPFAM" id="SSF101751">
    <property type="entry name" value="Hydrophobin II, HfbII"/>
    <property type="match status" value="1"/>
</dbReference>
<gene>
    <name evidence="5" type="ORF">PT974_01334</name>
</gene>
<evidence type="ECO:0000313" key="5">
    <source>
        <dbReference type="EMBL" id="KAK5998950.1"/>
    </source>
</evidence>
<keyword evidence="4" id="KW-0732">Signal</keyword>
<comment type="subcellular location">
    <subcellularLocation>
        <location evidence="1">Cell envelope</location>
    </subcellularLocation>
</comment>
<accession>A0ABR0T3D2</accession>
<name>A0ABR0T3D2_9HYPO</name>
<dbReference type="CDD" id="cd23508">
    <property type="entry name" value="hydrophobin_II"/>
    <property type="match status" value="1"/>
</dbReference>
<dbReference type="Gene3D" id="3.20.120.10">
    <property type="entry name" value="Hydrophobin"/>
    <property type="match status" value="1"/>
</dbReference>
<sequence length="102" mass="10772">MKFFAVAALFVAAAIAQPTTIDEHWANTRSVPGKPCPDGLFSVPQCCATDVLGVLALDCHAPKRDCPDTGSLRQECAKVGQQARCCLLPVAGQALICQPPLH</sequence>
<evidence type="ECO:0000256" key="3">
    <source>
        <dbReference type="ARBA" id="ARBA00023157"/>
    </source>
</evidence>
<keyword evidence="3" id="KW-1015">Disulfide bond</keyword>
<dbReference type="Proteomes" id="UP001338125">
    <property type="component" value="Unassembled WGS sequence"/>
</dbReference>
<evidence type="ECO:0000313" key="6">
    <source>
        <dbReference type="Proteomes" id="UP001338125"/>
    </source>
</evidence>
<comment type="caution">
    <text evidence="5">The sequence shown here is derived from an EMBL/GenBank/DDBJ whole genome shotgun (WGS) entry which is preliminary data.</text>
</comment>
<evidence type="ECO:0000256" key="2">
    <source>
        <dbReference type="ARBA" id="ARBA00009576"/>
    </source>
</evidence>
<dbReference type="PANTHER" id="PTHR42341:SF1">
    <property type="entry name" value="HYDROPHOBIN"/>
    <property type="match status" value="1"/>
</dbReference>
<organism evidence="5 6">
    <name type="scientific">Cladobotryum mycophilum</name>
    <dbReference type="NCBI Taxonomy" id="491253"/>
    <lineage>
        <taxon>Eukaryota</taxon>
        <taxon>Fungi</taxon>
        <taxon>Dikarya</taxon>
        <taxon>Ascomycota</taxon>
        <taxon>Pezizomycotina</taxon>
        <taxon>Sordariomycetes</taxon>
        <taxon>Hypocreomycetidae</taxon>
        <taxon>Hypocreales</taxon>
        <taxon>Hypocreaceae</taxon>
        <taxon>Cladobotryum</taxon>
    </lineage>
</organism>
<protein>
    <submittedName>
        <fullName evidence="5">Hydrophobin-1</fullName>
    </submittedName>
</protein>
<proteinExistence type="inferred from homology"/>
<feature type="chain" id="PRO_5045279293" evidence="4">
    <location>
        <begin position="17"/>
        <end position="102"/>
    </location>
</feature>
<keyword evidence="6" id="KW-1185">Reference proteome</keyword>
<dbReference type="InterPro" id="IPR010636">
    <property type="entry name" value="Class_II_hydrophobin"/>
</dbReference>
<dbReference type="InterPro" id="IPR036686">
    <property type="entry name" value="Class_II_Hydrophobin_sf"/>
</dbReference>
<comment type="similarity">
    <text evidence="2">Belongs to the cerato-ulmin hydrophobin family.</text>
</comment>